<dbReference type="Pfam" id="PF03480">
    <property type="entry name" value="DctP"/>
    <property type="match status" value="1"/>
</dbReference>
<protein>
    <submittedName>
        <fullName evidence="3">C4-dicarboxylate ABC transporter substrate-binding protein</fullName>
    </submittedName>
</protein>
<dbReference type="EMBL" id="MAAF01000025">
    <property type="protein sequence ID" value="OUR83811.1"/>
    <property type="molecule type" value="Genomic_DNA"/>
</dbReference>
<gene>
    <name evidence="3" type="ORF">A9Q75_04095</name>
</gene>
<dbReference type="InterPro" id="IPR018389">
    <property type="entry name" value="DctP_fam"/>
</dbReference>
<dbReference type="PANTHER" id="PTHR33376">
    <property type="match status" value="1"/>
</dbReference>
<evidence type="ECO:0000313" key="4">
    <source>
        <dbReference type="Proteomes" id="UP000243053"/>
    </source>
</evidence>
<dbReference type="InterPro" id="IPR038404">
    <property type="entry name" value="TRAP_DctP_sf"/>
</dbReference>
<dbReference type="PANTHER" id="PTHR33376:SF15">
    <property type="entry name" value="BLL6794 PROTEIN"/>
    <property type="match status" value="1"/>
</dbReference>
<accession>A0A1Y5EM91</accession>
<evidence type="ECO:0000313" key="3">
    <source>
        <dbReference type="EMBL" id="OUR83811.1"/>
    </source>
</evidence>
<dbReference type="Proteomes" id="UP000243053">
    <property type="component" value="Unassembled WGS sequence"/>
</dbReference>
<keyword evidence="1 2" id="KW-0732">Signal</keyword>
<feature type="chain" id="PRO_5012441342" evidence="2">
    <location>
        <begin position="26"/>
        <end position="338"/>
    </location>
</feature>
<reference evidence="4" key="1">
    <citation type="journal article" date="2017" name="Proc. Natl. Acad. Sci. U.S.A.">
        <title>Simulation of Deepwater Horizon oil plume reveals substrate specialization within a complex community of hydrocarbon degraders.</title>
        <authorList>
            <person name="Hu P."/>
            <person name="Dubinsky E.A."/>
            <person name="Probst A.J."/>
            <person name="Wang J."/>
            <person name="Sieber C.M.K."/>
            <person name="Tom L.M."/>
            <person name="Gardinali P."/>
            <person name="Banfield J.F."/>
            <person name="Atlas R.M."/>
            <person name="Andersen G.L."/>
        </authorList>
    </citation>
    <scope>NUCLEOTIDE SEQUENCE [LARGE SCALE GENOMIC DNA]</scope>
</reference>
<evidence type="ECO:0000256" key="2">
    <source>
        <dbReference type="SAM" id="SignalP"/>
    </source>
</evidence>
<dbReference type="GO" id="GO:0055085">
    <property type="term" value="P:transmembrane transport"/>
    <property type="evidence" value="ECO:0007669"/>
    <property type="project" value="InterPro"/>
</dbReference>
<name>A0A1Y5EM91_COLPS</name>
<comment type="caution">
    <text evidence="3">The sequence shown here is derived from an EMBL/GenBank/DDBJ whole genome shotgun (WGS) entry which is preliminary data.</text>
</comment>
<dbReference type="AlphaFoldDB" id="A0A1Y5EM91"/>
<organism evidence="3 4">
    <name type="scientific">Colwellia psychrerythraea</name>
    <name type="common">Vibrio psychroerythus</name>
    <dbReference type="NCBI Taxonomy" id="28229"/>
    <lineage>
        <taxon>Bacteria</taxon>
        <taxon>Pseudomonadati</taxon>
        <taxon>Pseudomonadota</taxon>
        <taxon>Gammaproteobacteria</taxon>
        <taxon>Alteromonadales</taxon>
        <taxon>Colwelliaceae</taxon>
        <taxon>Colwellia</taxon>
    </lineage>
</organism>
<dbReference type="Gene3D" id="3.40.190.170">
    <property type="entry name" value="Bacterial extracellular solute-binding protein, family 7"/>
    <property type="match status" value="1"/>
</dbReference>
<dbReference type="NCBIfam" id="NF037995">
    <property type="entry name" value="TRAP_S1"/>
    <property type="match status" value="1"/>
</dbReference>
<proteinExistence type="predicted"/>
<evidence type="ECO:0000256" key="1">
    <source>
        <dbReference type="ARBA" id="ARBA00022729"/>
    </source>
</evidence>
<sequence length="338" mass="36553">MNKAPLIKVTAALGFCLALSASAVAETVLRVATWLPPGHAMNAEMWPTWGKWIEEATEGRVKIKLEYGMGHPKSMFDLVEDGVVDASFSYHGYVPGRFKLPQIAEQPGLGVNAEAASVALWRVQQKYFNKAEEFEGLTLAAIFTHGPGYVHTIKPISTLADLKGKKIRIGGGIQSDLGKRLAITPIAAPGSKVYEMLQQGVIDGVFMPMGEQQSLRLYEVAPNVLAVPGGMYLGSFSIFINPDFLADLPKKDRDAIMSVSGEKLSAMAGSAWDNADAKGLTFAKNNGVTVTSNKQLAQEFKQISKGLDDEWVESVKSKGVDADAALKELRKIARNQAK</sequence>
<feature type="signal peptide" evidence="2">
    <location>
        <begin position="1"/>
        <end position="25"/>
    </location>
</feature>
<dbReference type="SUPFAM" id="SSF53850">
    <property type="entry name" value="Periplasmic binding protein-like II"/>
    <property type="match status" value="1"/>
</dbReference>
<dbReference type="CDD" id="cd13665">
    <property type="entry name" value="PBP2_TRAP_Dctp3_4"/>
    <property type="match status" value="1"/>
</dbReference>